<dbReference type="GO" id="GO:0005634">
    <property type="term" value="C:nucleus"/>
    <property type="evidence" value="ECO:0007669"/>
    <property type="project" value="UniProtKB-SubCell"/>
</dbReference>
<dbReference type="RefSeq" id="XP_052130823.1">
    <property type="nucleotide sequence ID" value="XM_052274863.1"/>
</dbReference>
<comment type="subcellular location">
    <subcellularLocation>
        <location evidence="2">Nucleus</location>
    </subcellularLocation>
</comment>
<dbReference type="OrthoDB" id="6509413at2759"/>
<dbReference type="KEGG" id="foc:127751384"/>
<evidence type="ECO:0000256" key="7">
    <source>
        <dbReference type="ARBA" id="ARBA00023242"/>
    </source>
</evidence>
<name>A0A9C6X823_FRAOC</name>
<organism evidence="9 10">
    <name type="scientific">Frankliniella occidentalis</name>
    <name type="common">Western flower thrips</name>
    <name type="synonym">Euthrips occidentalis</name>
    <dbReference type="NCBI Taxonomy" id="133901"/>
    <lineage>
        <taxon>Eukaryota</taxon>
        <taxon>Metazoa</taxon>
        <taxon>Ecdysozoa</taxon>
        <taxon>Arthropoda</taxon>
        <taxon>Hexapoda</taxon>
        <taxon>Insecta</taxon>
        <taxon>Pterygota</taxon>
        <taxon>Neoptera</taxon>
        <taxon>Paraneoptera</taxon>
        <taxon>Thysanoptera</taxon>
        <taxon>Terebrantia</taxon>
        <taxon>Thripoidea</taxon>
        <taxon>Thripidae</taxon>
        <taxon>Frankliniella</taxon>
    </lineage>
</organism>
<protein>
    <submittedName>
        <fullName evidence="10">Nuclease HARBI1</fullName>
    </submittedName>
</protein>
<reference evidence="10" key="1">
    <citation type="submission" date="2025-08" db="UniProtKB">
        <authorList>
            <consortium name="RefSeq"/>
        </authorList>
    </citation>
    <scope>IDENTIFICATION</scope>
    <source>
        <tissue evidence="10">Whole organism</tissue>
    </source>
</reference>
<evidence type="ECO:0000256" key="1">
    <source>
        <dbReference type="ARBA" id="ARBA00001968"/>
    </source>
</evidence>
<keyword evidence="5" id="KW-0479">Metal-binding</keyword>
<keyword evidence="9" id="KW-1185">Reference proteome</keyword>
<dbReference type="AlphaFoldDB" id="A0A9C6X823"/>
<dbReference type="Proteomes" id="UP000504606">
    <property type="component" value="Unplaced"/>
</dbReference>
<proteinExistence type="inferred from homology"/>
<comment type="similarity">
    <text evidence="3">Belongs to the HARBI1 family.</text>
</comment>
<dbReference type="Pfam" id="PF13359">
    <property type="entry name" value="DDE_Tnp_4"/>
    <property type="match status" value="1"/>
</dbReference>
<evidence type="ECO:0000256" key="5">
    <source>
        <dbReference type="ARBA" id="ARBA00022723"/>
    </source>
</evidence>
<feature type="domain" description="DDE Tnp4" evidence="8">
    <location>
        <begin position="167"/>
        <end position="323"/>
    </location>
</feature>
<gene>
    <name evidence="10" type="primary">LOC127751384</name>
</gene>
<dbReference type="InterPro" id="IPR045249">
    <property type="entry name" value="HARBI1-like"/>
</dbReference>
<dbReference type="PANTHER" id="PTHR22930:SF289">
    <property type="entry name" value="DDE TNP4 DOMAIN-CONTAINING PROTEIN-RELATED"/>
    <property type="match status" value="1"/>
</dbReference>
<evidence type="ECO:0000256" key="6">
    <source>
        <dbReference type="ARBA" id="ARBA00022801"/>
    </source>
</evidence>
<dbReference type="GO" id="GO:0046872">
    <property type="term" value="F:metal ion binding"/>
    <property type="evidence" value="ECO:0007669"/>
    <property type="project" value="UniProtKB-KW"/>
</dbReference>
<dbReference type="GeneID" id="127751384"/>
<evidence type="ECO:0000256" key="4">
    <source>
        <dbReference type="ARBA" id="ARBA00022722"/>
    </source>
</evidence>
<accession>A0A9C6X823</accession>
<evidence type="ECO:0000313" key="10">
    <source>
        <dbReference type="RefSeq" id="XP_052130823.1"/>
    </source>
</evidence>
<evidence type="ECO:0000256" key="2">
    <source>
        <dbReference type="ARBA" id="ARBA00004123"/>
    </source>
</evidence>
<dbReference type="GO" id="GO:0004518">
    <property type="term" value="F:nuclease activity"/>
    <property type="evidence" value="ECO:0007669"/>
    <property type="project" value="UniProtKB-KW"/>
</dbReference>
<dbReference type="PANTHER" id="PTHR22930">
    <property type="match status" value="1"/>
</dbReference>
<sequence length="375" mass="43732">MGNTLVIADFNYFEDRPHDAATEHRLRVNHQIHERFRIRDNNNPLDMSITEFVKLYRIPQHDAVDLCNILRHYVPQRSSPHQTPLFRKLLIALSFYACGSYQRMLGRSIDAAVCQTTVSRCVREITTALNHPEVLSNFIKFPVTQQERLEVIQRNDQLGMPRVLGVMDGFLVRLSNLPRDNERQSFYGRKGFLALNNQIICDADLNILNVDARWPGSLTDNLIWEASAARNVVEQAYWEDRCWLLGDNGYFTAPWLHVPLPHAEPGTPEFIYTQLHCRCRNVVERCIGILKARWRLLCCDRCINYRDATYAGMMVNACCVLHNFCNRRRVPNPDPLIEDDVYVLPEVEDLPMDMNVFERGRQELQYLINYANQRH</sequence>
<keyword evidence="7" id="KW-0539">Nucleus</keyword>
<evidence type="ECO:0000313" key="9">
    <source>
        <dbReference type="Proteomes" id="UP000504606"/>
    </source>
</evidence>
<keyword evidence="4" id="KW-0540">Nuclease</keyword>
<evidence type="ECO:0000259" key="8">
    <source>
        <dbReference type="Pfam" id="PF13359"/>
    </source>
</evidence>
<keyword evidence="6" id="KW-0378">Hydrolase</keyword>
<comment type="cofactor">
    <cofactor evidence="1">
        <name>a divalent metal cation</name>
        <dbReference type="ChEBI" id="CHEBI:60240"/>
    </cofactor>
</comment>
<dbReference type="GO" id="GO:0016787">
    <property type="term" value="F:hydrolase activity"/>
    <property type="evidence" value="ECO:0007669"/>
    <property type="project" value="UniProtKB-KW"/>
</dbReference>
<evidence type="ECO:0000256" key="3">
    <source>
        <dbReference type="ARBA" id="ARBA00006958"/>
    </source>
</evidence>
<dbReference type="InterPro" id="IPR027806">
    <property type="entry name" value="HARBI1_dom"/>
</dbReference>